<keyword evidence="3" id="KW-1185">Reference proteome</keyword>
<dbReference type="eggNOG" id="ENOG502QRPA">
    <property type="taxonomic scope" value="Eukaryota"/>
</dbReference>
<evidence type="ECO:0000313" key="2">
    <source>
        <dbReference type="EMBL" id="EEU47334.1"/>
    </source>
</evidence>
<name>C7YLU8_FUSV7</name>
<dbReference type="KEGG" id="nhe:NECHADRAFT_35639"/>
<feature type="compositionally biased region" description="Basic and acidic residues" evidence="1">
    <location>
        <begin position="73"/>
        <end position="82"/>
    </location>
</feature>
<organism evidence="2 3">
    <name type="scientific">Fusarium vanettenii (strain ATCC MYA-4622 / CBS 123669 / FGSC 9596 / NRRL 45880 / 77-13-4)</name>
    <name type="common">Fusarium solani subsp. pisi</name>
    <dbReference type="NCBI Taxonomy" id="660122"/>
    <lineage>
        <taxon>Eukaryota</taxon>
        <taxon>Fungi</taxon>
        <taxon>Dikarya</taxon>
        <taxon>Ascomycota</taxon>
        <taxon>Pezizomycotina</taxon>
        <taxon>Sordariomycetes</taxon>
        <taxon>Hypocreomycetidae</taxon>
        <taxon>Hypocreales</taxon>
        <taxon>Nectriaceae</taxon>
        <taxon>Fusarium</taxon>
        <taxon>Fusarium solani species complex</taxon>
        <taxon>Fusarium vanettenii</taxon>
    </lineage>
</organism>
<feature type="compositionally biased region" description="Basic and acidic residues" evidence="1">
    <location>
        <begin position="327"/>
        <end position="337"/>
    </location>
</feature>
<gene>
    <name evidence="2" type="ORF">NECHADRAFT_35639</name>
</gene>
<evidence type="ECO:0000313" key="3">
    <source>
        <dbReference type="Proteomes" id="UP000005206"/>
    </source>
</evidence>
<feature type="compositionally biased region" description="Polar residues" evidence="1">
    <location>
        <begin position="140"/>
        <end position="150"/>
    </location>
</feature>
<accession>C7YLU8</accession>
<feature type="compositionally biased region" description="Acidic residues" evidence="1">
    <location>
        <begin position="311"/>
        <end position="326"/>
    </location>
</feature>
<feature type="compositionally biased region" description="Basic residues" evidence="1">
    <location>
        <begin position="1503"/>
        <end position="1519"/>
    </location>
</feature>
<feature type="compositionally biased region" description="Basic and acidic residues" evidence="1">
    <location>
        <begin position="120"/>
        <end position="131"/>
    </location>
</feature>
<dbReference type="GeneID" id="9671083"/>
<feature type="compositionally biased region" description="Polar residues" evidence="1">
    <location>
        <begin position="527"/>
        <end position="536"/>
    </location>
</feature>
<feature type="compositionally biased region" description="Polar residues" evidence="1">
    <location>
        <begin position="49"/>
        <end position="58"/>
    </location>
</feature>
<feature type="compositionally biased region" description="Acidic residues" evidence="1">
    <location>
        <begin position="1287"/>
        <end position="1302"/>
    </location>
</feature>
<feature type="compositionally biased region" description="Polar residues" evidence="1">
    <location>
        <begin position="83"/>
        <end position="92"/>
    </location>
</feature>
<evidence type="ECO:0000256" key="1">
    <source>
        <dbReference type="SAM" id="MobiDB-lite"/>
    </source>
</evidence>
<dbReference type="RefSeq" id="XP_003053047.1">
    <property type="nucleotide sequence ID" value="XM_003053001.1"/>
</dbReference>
<feature type="compositionally biased region" description="Basic and acidic residues" evidence="1">
    <location>
        <begin position="1035"/>
        <end position="1045"/>
    </location>
</feature>
<feature type="compositionally biased region" description="Acidic residues" evidence="1">
    <location>
        <begin position="346"/>
        <end position="357"/>
    </location>
</feature>
<feature type="compositionally biased region" description="Low complexity" evidence="1">
    <location>
        <begin position="562"/>
        <end position="579"/>
    </location>
</feature>
<feature type="compositionally biased region" description="Low complexity" evidence="1">
    <location>
        <begin position="401"/>
        <end position="417"/>
    </location>
</feature>
<feature type="compositionally biased region" description="Basic and acidic residues" evidence="1">
    <location>
        <begin position="358"/>
        <end position="369"/>
    </location>
</feature>
<proteinExistence type="predicted"/>
<dbReference type="OrthoDB" id="5423926at2759"/>
<feature type="compositionally biased region" description="Polar residues" evidence="1">
    <location>
        <begin position="878"/>
        <end position="887"/>
    </location>
</feature>
<reference evidence="2 3" key="1">
    <citation type="journal article" date="2009" name="PLoS Genet.">
        <title>The genome of Nectria haematococca: contribution of supernumerary chromosomes to gene expansion.</title>
        <authorList>
            <person name="Coleman J.J."/>
            <person name="Rounsley S.D."/>
            <person name="Rodriguez-Carres M."/>
            <person name="Kuo A."/>
            <person name="Wasmann C.C."/>
            <person name="Grimwood J."/>
            <person name="Schmutz J."/>
            <person name="Taga M."/>
            <person name="White G.J."/>
            <person name="Zhou S."/>
            <person name="Schwartz D.C."/>
            <person name="Freitag M."/>
            <person name="Ma L.J."/>
            <person name="Danchin E.G."/>
            <person name="Henrissat B."/>
            <person name="Coutinho P.M."/>
            <person name="Nelson D.R."/>
            <person name="Straney D."/>
            <person name="Napoli C.A."/>
            <person name="Barker B.M."/>
            <person name="Gribskov M."/>
            <person name="Rep M."/>
            <person name="Kroken S."/>
            <person name="Molnar I."/>
            <person name="Rensing C."/>
            <person name="Kennell J.C."/>
            <person name="Zamora J."/>
            <person name="Farman M.L."/>
            <person name="Selker E.U."/>
            <person name="Salamov A."/>
            <person name="Shapiro H."/>
            <person name="Pangilinan J."/>
            <person name="Lindquist E."/>
            <person name="Lamers C."/>
            <person name="Grigoriev I.V."/>
            <person name="Geiser D.M."/>
            <person name="Covert S.F."/>
            <person name="Temporini E."/>
            <person name="Vanetten H.D."/>
        </authorList>
    </citation>
    <scope>NUCLEOTIDE SEQUENCE [LARGE SCALE GENOMIC DNA]</scope>
    <source>
        <strain evidence="3">ATCC MYA-4622 / CBS 123669 / FGSC 9596 / NRRL 45880 / 77-13-4</strain>
    </source>
</reference>
<feature type="compositionally biased region" description="Polar residues" evidence="1">
    <location>
        <begin position="1008"/>
        <end position="1018"/>
    </location>
</feature>
<feature type="compositionally biased region" description="Basic and acidic residues" evidence="1">
    <location>
        <begin position="615"/>
        <end position="633"/>
    </location>
</feature>
<dbReference type="STRING" id="660122.C7YLU8"/>
<feature type="compositionally biased region" description="Polar residues" evidence="1">
    <location>
        <begin position="784"/>
        <end position="794"/>
    </location>
</feature>
<feature type="compositionally biased region" description="Low complexity" evidence="1">
    <location>
        <begin position="1201"/>
        <end position="1213"/>
    </location>
</feature>
<dbReference type="HOGENOM" id="CLU_002643_0_0_1"/>
<feature type="compositionally biased region" description="Basic and acidic residues" evidence="1">
    <location>
        <begin position="857"/>
        <end position="877"/>
    </location>
</feature>
<dbReference type="Proteomes" id="UP000005206">
    <property type="component" value="Chromosome 3"/>
</dbReference>
<feature type="region of interest" description="Disordered" evidence="1">
    <location>
        <begin position="235"/>
        <end position="822"/>
    </location>
</feature>
<dbReference type="OMA" id="DETMTPR"/>
<dbReference type="InParanoid" id="C7YLU8"/>
<feature type="compositionally biased region" description="Low complexity" evidence="1">
    <location>
        <begin position="33"/>
        <end position="45"/>
    </location>
</feature>
<sequence length="1519" mass="165106">MAVPSKPLTKETANPNAATAAASAFMRREPSVSLSSAAAAAALKARPATPTNVSQVQSKRAMRRSASVSSTGSRDRGRRELQRTPSQSSMTERTFRSPSPSPARGAPSNTHDVPPVPKLPNHDHLKTESKPTSHKRAMSLQVQPFQTASQKMKDGQGSWFGAPTSGDISNVRRAAVADKRASADLRPSSPSSINFSYPRSMLEPLAASDNAMVYDPNSRRMVPRAELLLVEQRVRNASEKPVRRHKNEGSRSGTHLSKGTVGRIKGTAVEPAAPPPTVTKTTQTPTDIYSTVTQEQTPEPKKAPPQPQPEPEPESESELESDLESEPEVKAETKSDLSRQQTLVESESELESEVEEPVEPKSIRAERIESSPAAVVLPDASVRKRPSVVHEVSDEEEEPEPQLQSQSQPQPTTQPAPQHRPTDIIDAVPVKSSQPSQPEPSKKEQQEQVQPASIPAPIEKPNGSIRRTRMHSESPARSPGRTTHFAPTTDQLLVRHEPPPRSVSPRKSALKHASPTRDASPSEDGSEASNSISGLISQDDGLSRRRSVRVSFDDQNTTVVGESAEPSEPEPSQIPSPQAKKPWHNIIGRYKRDSISLDDDEKMTPRPALPSFGSIREKKARETEERPLVRPLERSLSPPYPPANNRPVELEQSSDHAIGSVLAREQSSRNEANISKYREPLPLVVTSVESSGYISNSDLSSDVDSDDNSTPSDYVPTISITQPSPRIPDESRQDSPQDFFDVPGGFPDEVKGGSGSLEISNAIENASSTTKPTKTVVKPAPITPQRSFESTTMSPPSPQMHDIQEESEESDGSSIYSDAYEDLSDIEGDGFMSLNAVVESPIEPMLPKKVFEKAIAKSKEASKEADASLDATTKKDATQTPLQTPNDWENAKAYWRSLSAKERRQLEKEAMEDSDEETAPVEVVQPVKPKQKKHKKQKAVEKPQESPTKTSSEHRDPNRVYQISPGTTWPRDEVEEPRVKAVAKEVSKPAGGSKLRKSMRGHEAAVIEQSSPPQSVSMRKSMRSGAASTPSPQEGHFRKSLRPEPEATAAAGTGMRKSLRANGSPASVQKSSPAPRKDSRPASYQPAATIESAQAHRRHHSEERAPIAKPSLRRQGSDSSESSFRRARVGGGEGMGFRRTMRGSVRDAPAPASDGGRGSGRFSLRSLSPAGSAFRRNSNTSSPPPVVMNNRMRHSLRGDSSDASSSRMRVSGFGRKGKKARGGSRFDDSSDEDDARPAFSSRFVDSSEDEGTPTPRPKQKRVPRTMRNQASSNAAAAAMGVTPSHVEDEDSPDLPDSDDEPEQPQPAVTNGTTSMSPRTASTLKRSGSGRESLGALPPAQTAGDVSMGPRPSHKRRGSFMSSILRRKKDPSDKISRNHSESASRRDTRLERSTEELAVIRSNSGSHPHNARLQKRGANWPLQDGHHAHEEEDRFDDGSQNTYVVDEERRPSTAGGPGPSPTSPTVKTGFLKRRSTSHSAISATHNAPPASVDSIPEGSETGTPRKKKFGTLRKMFRLDD</sequence>
<dbReference type="EMBL" id="GG698897">
    <property type="protein sequence ID" value="EEU47334.1"/>
    <property type="molecule type" value="Genomic_DNA"/>
</dbReference>
<feature type="compositionally biased region" description="Polar residues" evidence="1">
    <location>
        <begin position="1307"/>
        <end position="1325"/>
    </location>
</feature>
<feature type="compositionally biased region" description="Low complexity" evidence="1">
    <location>
        <begin position="96"/>
        <end position="108"/>
    </location>
</feature>
<feature type="compositionally biased region" description="Basic and acidic residues" evidence="1">
    <location>
        <begin position="899"/>
        <end position="911"/>
    </location>
</feature>
<protein>
    <submittedName>
        <fullName evidence="2">Uncharacterized protein</fullName>
    </submittedName>
</protein>
<feature type="compositionally biased region" description="Basic and acidic residues" evidence="1">
    <location>
        <begin position="970"/>
        <end position="987"/>
    </location>
</feature>
<feature type="region of interest" description="Disordered" evidence="1">
    <location>
        <begin position="857"/>
        <end position="1519"/>
    </location>
</feature>
<dbReference type="VEuPathDB" id="FungiDB:NECHADRAFT_35639"/>
<feature type="compositionally biased region" description="Low complexity" evidence="1">
    <location>
        <begin position="766"/>
        <end position="780"/>
    </location>
</feature>
<feature type="region of interest" description="Disordered" evidence="1">
    <location>
        <begin position="29"/>
        <end position="167"/>
    </location>
</feature>
<feature type="compositionally biased region" description="Basic and acidic residues" evidence="1">
    <location>
        <begin position="1369"/>
        <end position="1394"/>
    </location>
</feature>